<gene>
    <name evidence="2" type="ORF">TGEB3V08_LOCUS3808</name>
</gene>
<feature type="region of interest" description="Disordered" evidence="1">
    <location>
        <begin position="402"/>
        <end position="448"/>
    </location>
</feature>
<sequence length="526" mass="59163">MSVSMTKPTGFSLDDNPYKLTQTVDKCEHLTRVITTCRTMAQRSKRVMDKSLSIRLLIGCRLLSKHGAYNCVALQFFMFLALSSASPKPILWDGGREGERRGVASQPTKVSFRANKNRWITETIDSASYRTDWNGVMKNEKNSCLAVAVEIALMFEMALELERNAKKVRLHINEEETKISQIAECEGELEKEASGQNVVEAACAVGTCSSRPVITVNQTSKSNQNVIVKRAQEVILFGNQQNRPAETTYFHNPDKRVERDDNDDLLTTMAPSAYQEDEEEALSAGKSVAQYEKGYKYGVGKEALDKHVENALLKSELYGEPSSVNQYRYYGGGDDQRGREEGLFAAPNKRSGSSSFRPMVPHALPATQQGVARLKRDLELDPEDVLALLSLWEAQHHNNYPYRAPATNWPQYNGYESPDDFDTPEDDGNTEDEEESPNGNWLEGPVYPSSATTYPGGHYSLEKRPSYYYPSYPVQKREGQWGTFPKDKRFMVSRKRQAGGVHSLAQLLNSVPRRDPGVPVYRRVVL</sequence>
<protein>
    <submittedName>
        <fullName evidence="2">Uncharacterized protein</fullName>
    </submittedName>
</protein>
<evidence type="ECO:0000256" key="1">
    <source>
        <dbReference type="SAM" id="MobiDB-lite"/>
    </source>
</evidence>
<reference evidence="2" key="1">
    <citation type="submission" date="2020-11" db="EMBL/GenBank/DDBJ databases">
        <authorList>
            <person name="Tran Van P."/>
        </authorList>
    </citation>
    <scope>NUCLEOTIDE SEQUENCE</scope>
</reference>
<name>A0A7R9JUZ7_TIMGE</name>
<feature type="compositionally biased region" description="Acidic residues" evidence="1">
    <location>
        <begin position="417"/>
        <end position="436"/>
    </location>
</feature>
<dbReference type="EMBL" id="OE840242">
    <property type="protein sequence ID" value="CAD7589916.1"/>
    <property type="molecule type" value="Genomic_DNA"/>
</dbReference>
<evidence type="ECO:0000313" key="2">
    <source>
        <dbReference type="EMBL" id="CAD7589916.1"/>
    </source>
</evidence>
<accession>A0A7R9JUZ7</accession>
<proteinExistence type="predicted"/>
<organism evidence="2">
    <name type="scientific">Timema genevievae</name>
    <name type="common">Walking stick</name>
    <dbReference type="NCBI Taxonomy" id="629358"/>
    <lineage>
        <taxon>Eukaryota</taxon>
        <taxon>Metazoa</taxon>
        <taxon>Ecdysozoa</taxon>
        <taxon>Arthropoda</taxon>
        <taxon>Hexapoda</taxon>
        <taxon>Insecta</taxon>
        <taxon>Pterygota</taxon>
        <taxon>Neoptera</taxon>
        <taxon>Polyneoptera</taxon>
        <taxon>Phasmatodea</taxon>
        <taxon>Timematodea</taxon>
        <taxon>Timematoidea</taxon>
        <taxon>Timematidae</taxon>
        <taxon>Timema</taxon>
    </lineage>
</organism>
<dbReference type="AlphaFoldDB" id="A0A7R9JUZ7"/>